<sequence>MTGPDYGSLDGLRVKHASLEEAASNMYETVKKMDASLNALESDIKNDVATWSGEQRQAYDSAKAAWDWAMQELRDLLDNTHSTVYQSNADYMQADKRGAGRF</sequence>
<protein>
    <recommendedName>
        <fullName evidence="1">ESAT-6-like protein</fullName>
    </recommendedName>
</protein>
<dbReference type="InterPro" id="IPR010310">
    <property type="entry name" value="T7SS_ESAT-6-like"/>
</dbReference>
<dbReference type="Gene3D" id="1.10.287.1060">
    <property type="entry name" value="ESAT-6-like"/>
    <property type="match status" value="1"/>
</dbReference>
<dbReference type="EMBL" id="BAAAOR010000012">
    <property type="protein sequence ID" value="GAA1511449.1"/>
    <property type="molecule type" value="Genomic_DNA"/>
</dbReference>
<evidence type="ECO:0000256" key="1">
    <source>
        <dbReference type="RuleBase" id="RU362001"/>
    </source>
</evidence>
<proteinExistence type="inferred from homology"/>
<dbReference type="SUPFAM" id="SSF140453">
    <property type="entry name" value="EsxAB dimer-like"/>
    <property type="match status" value="1"/>
</dbReference>
<dbReference type="RefSeq" id="WP_141005819.1">
    <property type="nucleotide sequence ID" value="NZ_BAAAOR010000012.1"/>
</dbReference>
<accession>A0ABN2A5G2</accession>
<reference evidence="2 3" key="1">
    <citation type="journal article" date="2019" name="Int. J. Syst. Evol. Microbiol.">
        <title>The Global Catalogue of Microorganisms (GCM) 10K type strain sequencing project: providing services to taxonomists for standard genome sequencing and annotation.</title>
        <authorList>
            <consortium name="The Broad Institute Genomics Platform"/>
            <consortium name="The Broad Institute Genome Sequencing Center for Infectious Disease"/>
            <person name="Wu L."/>
            <person name="Ma J."/>
        </authorList>
    </citation>
    <scope>NUCLEOTIDE SEQUENCE [LARGE SCALE GENOMIC DNA]</scope>
    <source>
        <strain evidence="2 3">JCM 14942</strain>
    </source>
</reference>
<organism evidence="2 3">
    <name type="scientific">Nocardioides humi</name>
    <dbReference type="NCBI Taxonomy" id="449461"/>
    <lineage>
        <taxon>Bacteria</taxon>
        <taxon>Bacillati</taxon>
        <taxon>Actinomycetota</taxon>
        <taxon>Actinomycetes</taxon>
        <taxon>Propionibacteriales</taxon>
        <taxon>Nocardioidaceae</taxon>
        <taxon>Nocardioides</taxon>
    </lineage>
</organism>
<dbReference type="Pfam" id="PF06013">
    <property type="entry name" value="WXG100"/>
    <property type="match status" value="1"/>
</dbReference>
<evidence type="ECO:0000313" key="2">
    <source>
        <dbReference type="EMBL" id="GAA1511449.1"/>
    </source>
</evidence>
<evidence type="ECO:0000313" key="3">
    <source>
        <dbReference type="Proteomes" id="UP001500842"/>
    </source>
</evidence>
<gene>
    <name evidence="2" type="ORF">GCM10009788_14790</name>
</gene>
<comment type="caution">
    <text evidence="2">The sequence shown here is derived from an EMBL/GenBank/DDBJ whole genome shotgun (WGS) entry which is preliminary data.</text>
</comment>
<name>A0ABN2A5G2_9ACTN</name>
<dbReference type="NCBIfam" id="TIGR03930">
    <property type="entry name" value="WXG100_ESAT6"/>
    <property type="match status" value="1"/>
</dbReference>
<keyword evidence="3" id="KW-1185">Reference proteome</keyword>
<comment type="similarity">
    <text evidence="1">Belongs to the WXG100 family.</text>
</comment>
<dbReference type="Proteomes" id="UP001500842">
    <property type="component" value="Unassembled WGS sequence"/>
</dbReference>
<dbReference type="InterPro" id="IPR036689">
    <property type="entry name" value="ESAT-6-like_sf"/>
</dbReference>